<keyword evidence="1" id="KW-0812">Transmembrane</keyword>
<sequence length="230" mass="27147">MLSFWFFQVFSLPFFFYLILCSLFLFYLSLKIPISTSLCITHPFFFHLFLCKPLPCWPPSAHFLFEPLHVLFLFLSCYTRSISFLTFFYTCPFHLTLYIPFLFPPHFRQLSFSPSLCTFPSHLALHISFVFLPHSECPTSFFTSLCASHFLFVTVSFFWVNFTLTFFFSPHFFFFIFIHSLLIVLFSIMAFFPPPTCTIFCLGSVYILFHSIHTQRPFKSSHPSAHLSCF</sequence>
<keyword evidence="1" id="KW-0472">Membrane</keyword>
<dbReference type="Proteomes" id="UP000597762">
    <property type="component" value="Unassembled WGS sequence"/>
</dbReference>
<proteinExistence type="predicted"/>
<evidence type="ECO:0000313" key="3">
    <source>
        <dbReference type="Proteomes" id="UP000597762"/>
    </source>
</evidence>
<reference evidence="2" key="1">
    <citation type="submission" date="2021-01" db="EMBL/GenBank/DDBJ databases">
        <authorList>
            <person name="Li R."/>
            <person name="Bekaert M."/>
        </authorList>
    </citation>
    <scope>NUCLEOTIDE SEQUENCE</scope>
    <source>
        <strain evidence="2">Farmed</strain>
    </source>
</reference>
<protein>
    <submittedName>
        <fullName evidence="2">Uncharacterized protein</fullName>
    </submittedName>
</protein>
<accession>A0A812EMW1</accession>
<dbReference type="AlphaFoldDB" id="A0A812EMW1"/>
<comment type="caution">
    <text evidence="2">The sequence shown here is derived from an EMBL/GenBank/DDBJ whole genome shotgun (WGS) entry which is preliminary data.</text>
</comment>
<feature type="transmembrane region" description="Helical" evidence="1">
    <location>
        <begin position="141"/>
        <end position="160"/>
    </location>
</feature>
<name>A0A812EMW1_ACAPH</name>
<evidence type="ECO:0000256" key="1">
    <source>
        <dbReference type="SAM" id="Phobius"/>
    </source>
</evidence>
<evidence type="ECO:0000313" key="2">
    <source>
        <dbReference type="EMBL" id="CAE1326543.1"/>
    </source>
</evidence>
<dbReference type="EMBL" id="CAHIKZ030005480">
    <property type="protein sequence ID" value="CAE1326543.1"/>
    <property type="molecule type" value="Genomic_DNA"/>
</dbReference>
<keyword evidence="1" id="KW-1133">Transmembrane helix</keyword>
<feature type="transmembrane region" description="Helical" evidence="1">
    <location>
        <begin position="172"/>
        <end position="192"/>
    </location>
</feature>
<organism evidence="2 3">
    <name type="scientific">Acanthosepion pharaonis</name>
    <name type="common">Pharaoh cuttlefish</name>
    <name type="synonym">Sepia pharaonis</name>
    <dbReference type="NCBI Taxonomy" id="158019"/>
    <lineage>
        <taxon>Eukaryota</taxon>
        <taxon>Metazoa</taxon>
        <taxon>Spiralia</taxon>
        <taxon>Lophotrochozoa</taxon>
        <taxon>Mollusca</taxon>
        <taxon>Cephalopoda</taxon>
        <taxon>Coleoidea</taxon>
        <taxon>Decapodiformes</taxon>
        <taxon>Sepiida</taxon>
        <taxon>Sepiina</taxon>
        <taxon>Sepiidae</taxon>
        <taxon>Acanthosepion</taxon>
    </lineage>
</organism>
<keyword evidence="3" id="KW-1185">Reference proteome</keyword>
<feature type="transmembrane region" description="Helical" evidence="1">
    <location>
        <begin position="6"/>
        <end position="27"/>
    </location>
</feature>
<gene>
    <name evidence="2" type="ORF">SPHA_76103</name>
</gene>